<dbReference type="InterPro" id="IPR058532">
    <property type="entry name" value="YjbR/MT2646/Rv2570-like"/>
</dbReference>
<dbReference type="Pfam" id="PF04237">
    <property type="entry name" value="YjbR"/>
    <property type="match status" value="1"/>
</dbReference>
<dbReference type="AlphaFoldDB" id="A0ABD6FGM4"/>
<dbReference type="SUPFAM" id="SSF47789">
    <property type="entry name" value="C-terminal domain of RNA polymerase alpha subunit"/>
    <property type="match status" value="1"/>
</dbReference>
<name>A0ABD6FGM4_9PSEU</name>
<organism evidence="1 2">
    <name type="scientific">Thermocrispum agreste</name>
    <dbReference type="NCBI Taxonomy" id="37925"/>
    <lineage>
        <taxon>Bacteria</taxon>
        <taxon>Bacillati</taxon>
        <taxon>Actinomycetota</taxon>
        <taxon>Actinomycetes</taxon>
        <taxon>Pseudonocardiales</taxon>
        <taxon>Pseudonocardiaceae</taxon>
        <taxon>Thermocrispum</taxon>
    </lineage>
</organism>
<accession>A0ABD6FGM4</accession>
<comment type="caution">
    <text evidence="1">The sequence shown here is derived from an EMBL/GenBank/DDBJ whole genome shotgun (WGS) entry which is preliminary data.</text>
</comment>
<dbReference type="EMBL" id="QGUI02000101">
    <property type="protein sequence ID" value="MFO7192471.1"/>
    <property type="molecule type" value="Genomic_DNA"/>
</dbReference>
<reference evidence="1 2" key="1">
    <citation type="journal article" date="2021" name="BMC Genomics">
        <title>Genome-resolved metagenome and metatranscriptome analyses of thermophilic composting reveal key bacterial players and their metabolic interactions.</title>
        <authorList>
            <person name="Braga L.P.P."/>
            <person name="Pereira R.V."/>
            <person name="Martins L.F."/>
            <person name="Moura L.M.S."/>
            <person name="Sanchez F.B."/>
            <person name="Patane J.S.L."/>
            <person name="da Silva A.M."/>
            <person name="Setubal J.C."/>
        </authorList>
    </citation>
    <scope>NUCLEOTIDE SEQUENCE [LARGE SCALE GENOMIC DNA]</scope>
    <source>
        <strain evidence="1">ZC4RG45</strain>
    </source>
</reference>
<evidence type="ECO:0008006" key="3">
    <source>
        <dbReference type="Google" id="ProtNLM"/>
    </source>
</evidence>
<sequence length="177" mass="19018">MTSMTQLRKAALALPEVEEGNHFGLQSFLVHGRGFVSVTSDGQVQLRLSPEQVAETRLRVGGEPIVRADRTIGLKIPLAKINGQQLNELVRQAWRHQAPRKLVAALDAAYAGDVAGSDLPRTIPAPARRALLAAGIRTLAQVAEHSRAELLALHGVGPKAIRVLEQSLSASEMAFRG</sequence>
<evidence type="ECO:0000313" key="1">
    <source>
        <dbReference type="EMBL" id="MFO7192471.1"/>
    </source>
</evidence>
<dbReference type="Gene3D" id="1.10.150.20">
    <property type="entry name" value="5' to 3' exonuclease, C-terminal subdomain"/>
    <property type="match status" value="1"/>
</dbReference>
<dbReference type="Proteomes" id="UP000249324">
    <property type="component" value="Unassembled WGS sequence"/>
</dbReference>
<gene>
    <name evidence="1" type="ORF">DIU77_009550</name>
</gene>
<evidence type="ECO:0000313" key="2">
    <source>
        <dbReference type="Proteomes" id="UP000249324"/>
    </source>
</evidence>
<proteinExistence type="predicted"/>
<protein>
    <recommendedName>
        <fullName evidence="3">Helix-hairpin-helix domain-containing protein</fullName>
    </recommendedName>
</protein>